<dbReference type="Pfam" id="PF00010">
    <property type="entry name" value="HLH"/>
    <property type="match status" value="1"/>
</dbReference>
<evidence type="ECO:0000259" key="7">
    <source>
        <dbReference type="PROSITE" id="PS50888"/>
    </source>
</evidence>
<evidence type="ECO:0000256" key="1">
    <source>
        <dbReference type="ARBA" id="ARBA00004123"/>
    </source>
</evidence>
<dbReference type="InterPro" id="IPR011598">
    <property type="entry name" value="bHLH_dom"/>
</dbReference>
<evidence type="ECO:0000256" key="4">
    <source>
        <dbReference type="ARBA" id="ARBA00023163"/>
    </source>
</evidence>
<comment type="subcellular location">
    <subcellularLocation>
        <location evidence="1">Nucleus</location>
    </subcellularLocation>
</comment>
<keyword evidence="3" id="KW-0238">DNA-binding</keyword>
<evidence type="ECO:0000256" key="5">
    <source>
        <dbReference type="ARBA" id="ARBA00023242"/>
    </source>
</evidence>
<keyword evidence="9" id="KW-1185">Reference proteome</keyword>
<dbReference type="Gene3D" id="4.10.280.10">
    <property type="entry name" value="Helix-loop-helix DNA-binding domain"/>
    <property type="match status" value="1"/>
</dbReference>
<proteinExistence type="predicted"/>
<feature type="compositionally biased region" description="Basic and acidic residues" evidence="6">
    <location>
        <begin position="69"/>
        <end position="93"/>
    </location>
</feature>
<comment type="caution">
    <text evidence="8">The sequence shown here is derived from an EMBL/GenBank/DDBJ whole genome shotgun (WGS) entry which is preliminary data.</text>
</comment>
<reference evidence="8 9" key="1">
    <citation type="submission" date="2023-09" db="EMBL/GenBank/DDBJ databases">
        <title>Genomes of two closely related lineages of the louse Polyplax serrata with different host specificities.</title>
        <authorList>
            <person name="Martinu J."/>
            <person name="Tarabai H."/>
            <person name="Stefka J."/>
            <person name="Hypsa V."/>
        </authorList>
    </citation>
    <scope>NUCLEOTIDE SEQUENCE [LARGE SCALE GENOMIC DNA]</scope>
    <source>
        <strain evidence="8">98ZLc_SE</strain>
    </source>
</reference>
<dbReference type="EMBL" id="JAWJWF010000001">
    <property type="protein sequence ID" value="KAK6641897.1"/>
    <property type="molecule type" value="Genomic_DNA"/>
</dbReference>
<name>A0ABR1BIC0_POLSC</name>
<dbReference type="PROSITE" id="PS50888">
    <property type="entry name" value="BHLH"/>
    <property type="match status" value="1"/>
</dbReference>
<keyword evidence="4" id="KW-0804">Transcription</keyword>
<evidence type="ECO:0000313" key="8">
    <source>
        <dbReference type="EMBL" id="KAK6641897.1"/>
    </source>
</evidence>
<feature type="region of interest" description="Disordered" evidence="6">
    <location>
        <begin position="50"/>
        <end position="99"/>
    </location>
</feature>
<evidence type="ECO:0000313" key="9">
    <source>
        <dbReference type="Proteomes" id="UP001359485"/>
    </source>
</evidence>
<dbReference type="PANTHER" id="PTHR11969">
    <property type="entry name" value="MAX DIMERIZATION, MAD"/>
    <property type="match status" value="1"/>
</dbReference>
<organism evidence="8 9">
    <name type="scientific">Polyplax serrata</name>
    <name type="common">Common mouse louse</name>
    <dbReference type="NCBI Taxonomy" id="468196"/>
    <lineage>
        <taxon>Eukaryota</taxon>
        <taxon>Metazoa</taxon>
        <taxon>Ecdysozoa</taxon>
        <taxon>Arthropoda</taxon>
        <taxon>Hexapoda</taxon>
        <taxon>Insecta</taxon>
        <taxon>Pterygota</taxon>
        <taxon>Neoptera</taxon>
        <taxon>Paraneoptera</taxon>
        <taxon>Psocodea</taxon>
        <taxon>Troctomorpha</taxon>
        <taxon>Phthiraptera</taxon>
        <taxon>Anoplura</taxon>
        <taxon>Polyplacidae</taxon>
        <taxon>Polyplax</taxon>
    </lineage>
</organism>
<feature type="domain" description="BHLH" evidence="7">
    <location>
        <begin position="101"/>
        <end position="152"/>
    </location>
</feature>
<feature type="region of interest" description="Disordered" evidence="6">
    <location>
        <begin position="1"/>
        <end position="25"/>
    </location>
</feature>
<dbReference type="SUPFAM" id="SSF47459">
    <property type="entry name" value="HLH, helix-loop-helix DNA-binding domain"/>
    <property type="match status" value="1"/>
</dbReference>
<dbReference type="PANTHER" id="PTHR11969:SF99">
    <property type="entry name" value="MAX-BINDING PROTEIN MNT"/>
    <property type="match status" value="1"/>
</dbReference>
<accession>A0ABR1BIC0</accession>
<evidence type="ECO:0000256" key="2">
    <source>
        <dbReference type="ARBA" id="ARBA00023015"/>
    </source>
</evidence>
<dbReference type="SMART" id="SM00353">
    <property type="entry name" value="HLH"/>
    <property type="match status" value="1"/>
</dbReference>
<evidence type="ECO:0000256" key="3">
    <source>
        <dbReference type="ARBA" id="ARBA00023125"/>
    </source>
</evidence>
<dbReference type="InterPro" id="IPR036638">
    <property type="entry name" value="HLH_DNA-bd_sf"/>
</dbReference>
<gene>
    <name evidence="8" type="ORF">RUM44_013617</name>
</gene>
<dbReference type="Proteomes" id="UP001359485">
    <property type="component" value="Unassembled WGS sequence"/>
</dbReference>
<evidence type="ECO:0000256" key="6">
    <source>
        <dbReference type="SAM" id="MobiDB-lite"/>
    </source>
</evidence>
<keyword evidence="2" id="KW-0805">Transcription regulation</keyword>
<keyword evidence="5" id="KW-0539">Nucleus</keyword>
<sequence length="158" mass="18303">MVEPETNFPSMSRPARRLERGMNYQSDDCSSECLEALEEYSAVVIKQEGVVPYYQPPPAEKPRSNAQTRENEADDHHSYHRDSSREGDHDVHDLRRRFGAGTREVHNKLEKNRRAHLKECFELVKKQLPASHEKKASNLNILHSALRFIQQLKVLGRT</sequence>
<protein>
    <recommendedName>
        <fullName evidence="7">BHLH domain-containing protein</fullName>
    </recommendedName>
</protein>